<dbReference type="EMBL" id="MHRI01000003">
    <property type="protein sequence ID" value="OHA21833.1"/>
    <property type="molecule type" value="Genomic_DNA"/>
</dbReference>
<dbReference type="Pfam" id="PF02073">
    <property type="entry name" value="Peptidase_M29"/>
    <property type="match status" value="1"/>
</dbReference>
<organism evidence="10 11">
    <name type="scientific">Candidatus Taylorbacteria bacterium RIFCSPHIGHO2_01_FULL_51_15</name>
    <dbReference type="NCBI Taxonomy" id="1802304"/>
    <lineage>
        <taxon>Bacteria</taxon>
        <taxon>Candidatus Tayloriibacteriota</taxon>
    </lineage>
</organism>
<dbReference type="Proteomes" id="UP000178121">
    <property type="component" value="Unassembled WGS sequence"/>
</dbReference>
<evidence type="ECO:0000256" key="7">
    <source>
        <dbReference type="ARBA" id="ARBA00022723"/>
    </source>
</evidence>
<comment type="caution">
    <text evidence="10">The sequence shown here is derived from an EMBL/GenBank/DDBJ whole genome shotgun (WGS) entry which is preliminary data.</text>
</comment>
<keyword evidence="9 10" id="KW-0482">Metalloprotease</keyword>
<proteinExistence type="inferred from homology"/>
<sequence length="404" mass="46901">MYTPPKKILERYADVLVNFALNGGKGLKKGEVVHLVCYEAAKPLYMELKRAILRAGGHLISDYRPDSGDRFPFDRTFFEMAKPHQLKFFPKKYARGLVEEMDHTIFIVSEVDMHELEGIPPKKVMERGLAWKPYMDWRREKENNGKYTWTVGLYGTPAMAKEARLSEKEYWHQIIKACFLDKHNPIKEWRRVYAKMEHIRRKLNSLPIETLHVTGPDADLFVHLGKKRQWMCGSGRNIPSFEHFTSPDWRGTNGWIRFNHPLYRYGVLIEGVELWFKNGRVIKAKAKKNERVLKEMIRMPNADKIGEYSLTDKRLSRISRFMAETLYDENVGGPNGNTHLALGKSYQDCYTGDPGELSPEDWERLGFNDSSVHTDIISTAPRTVTAHLSDGTKRLIYKNGMFRV</sequence>
<dbReference type="PANTHER" id="PTHR34448">
    <property type="entry name" value="AMINOPEPTIDASE"/>
    <property type="match status" value="1"/>
</dbReference>
<dbReference type="GO" id="GO:0004177">
    <property type="term" value="F:aminopeptidase activity"/>
    <property type="evidence" value="ECO:0007669"/>
    <property type="project" value="UniProtKB-KW"/>
</dbReference>
<dbReference type="SUPFAM" id="SSF144052">
    <property type="entry name" value="Thermophilic metalloprotease-like"/>
    <property type="match status" value="1"/>
</dbReference>
<dbReference type="PRINTS" id="PR00919">
    <property type="entry name" value="THERMOPTASE"/>
</dbReference>
<dbReference type="GO" id="GO:0046872">
    <property type="term" value="F:metal ion binding"/>
    <property type="evidence" value="ECO:0007669"/>
    <property type="project" value="UniProtKB-KW"/>
</dbReference>
<gene>
    <name evidence="10" type="ORF">A2849_02800</name>
</gene>
<dbReference type="InterPro" id="IPR052170">
    <property type="entry name" value="M29_Exopeptidase"/>
</dbReference>
<dbReference type="InterPro" id="IPR035097">
    <property type="entry name" value="M29_N-terminal"/>
</dbReference>
<keyword evidence="6 10" id="KW-0645">Protease</keyword>
<comment type="cofactor">
    <cofactor evidence="1">
        <name>Co(2+)</name>
        <dbReference type="ChEBI" id="CHEBI:48828"/>
    </cofactor>
</comment>
<evidence type="ECO:0000256" key="3">
    <source>
        <dbReference type="ARBA" id="ARBA00001947"/>
    </source>
</evidence>
<accession>A0A1G2MDC9</accession>
<dbReference type="AlphaFoldDB" id="A0A1G2MDC9"/>
<reference evidence="10 11" key="1">
    <citation type="journal article" date="2016" name="Nat. Commun.">
        <title>Thousands of microbial genomes shed light on interconnected biogeochemical processes in an aquifer system.</title>
        <authorList>
            <person name="Anantharaman K."/>
            <person name="Brown C.T."/>
            <person name="Hug L.A."/>
            <person name="Sharon I."/>
            <person name="Castelle C.J."/>
            <person name="Probst A.J."/>
            <person name="Thomas B.C."/>
            <person name="Singh A."/>
            <person name="Wilkins M.J."/>
            <person name="Karaoz U."/>
            <person name="Brodie E.L."/>
            <person name="Williams K.H."/>
            <person name="Hubbard S.S."/>
            <person name="Banfield J.F."/>
        </authorList>
    </citation>
    <scope>NUCLEOTIDE SEQUENCE [LARGE SCALE GENOMIC DNA]</scope>
</reference>
<comment type="cofactor">
    <cofactor evidence="3">
        <name>Zn(2+)</name>
        <dbReference type="ChEBI" id="CHEBI:29105"/>
    </cofactor>
</comment>
<evidence type="ECO:0000313" key="11">
    <source>
        <dbReference type="Proteomes" id="UP000178121"/>
    </source>
</evidence>
<evidence type="ECO:0000256" key="4">
    <source>
        <dbReference type="ARBA" id="ARBA00008236"/>
    </source>
</evidence>
<dbReference type="GO" id="GO:0006508">
    <property type="term" value="P:proteolysis"/>
    <property type="evidence" value="ECO:0007669"/>
    <property type="project" value="UniProtKB-KW"/>
</dbReference>
<comment type="cofactor">
    <cofactor evidence="2">
        <name>Mg(2+)</name>
        <dbReference type="ChEBI" id="CHEBI:18420"/>
    </cofactor>
</comment>
<keyword evidence="5" id="KW-0031">Aminopeptidase</keyword>
<name>A0A1G2MDC9_9BACT</name>
<keyword evidence="8" id="KW-0378">Hydrolase</keyword>
<evidence type="ECO:0000256" key="5">
    <source>
        <dbReference type="ARBA" id="ARBA00022438"/>
    </source>
</evidence>
<dbReference type="Gene3D" id="3.40.1830.10">
    <property type="entry name" value="Thermophilic metalloprotease (M29)"/>
    <property type="match status" value="1"/>
</dbReference>
<dbReference type="InterPro" id="IPR000787">
    <property type="entry name" value="Peptidase_M29"/>
</dbReference>
<evidence type="ECO:0000256" key="8">
    <source>
        <dbReference type="ARBA" id="ARBA00022801"/>
    </source>
</evidence>
<protein>
    <submittedName>
        <fullName evidence="10">Thermophilic metalloprotease (M29) superfamily</fullName>
    </submittedName>
</protein>
<evidence type="ECO:0000256" key="1">
    <source>
        <dbReference type="ARBA" id="ARBA00001941"/>
    </source>
</evidence>
<evidence type="ECO:0000256" key="6">
    <source>
        <dbReference type="ARBA" id="ARBA00022670"/>
    </source>
</evidence>
<keyword evidence="7" id="KW-0479">Metal-binding</keyword>
<comment type="similarity">
    <text evidence="4">Belongs to the peptidase M29 family.</text>
</comment>
<evidence type="ECO:0000313" key="10">
    <source>
        <dbReference type="EMBL" id="OHA21833.1"/>
    </source>
</evidence>
<evidence type="ECO:0000256" key="9">
    <source>
        <dbReference type="ARBA" id="ARBA00023049"/>
    </source>
</evidence>
<dbReference type="PANTHER" id="PTHR34448:SF3">
    <property type="entry name" value="AMINOPEPTIDASE AMPS"/>
    <property type="match status" value="1"/>
</dbReference>
<evidence type="ECO:0000256" key="2">
    <source>
        <dbReference type="ARBA" id="ARBA00001946"/>
    </source>
</evidence>
<dbReference type="GO" id="GO:0008237">
    <property type="term" value="F:metallopeptidase activity"/>
    <property type="evidence" value="ECO:0007669"/>
    <property type="project" value="UniProtKB-KW"/>
</dbReference>